<dbReference type="RefSeq" id="XP_003149306.1">
    <property type="nucleotide sequence ID" value="XM_003149258.1"/>
</dbReference>
<proteinExistence type="predicted"/>
<keyword evidence="1" id="KW-0812">Transmembrane</keyword>
<evidence type="ECO:0000313" key="2">
    <source>
        <dbReference type="EMBL" id="EFO14763.1"/>
    </source>
</evidence>
<dbReference type="AlphaFoldDB" id="A0A1S0TIS2"/>
<name>A0A1S0TIS2_LOALO</name>
<feature type="transmembrane region" description="Helical" evidence="1">
    <location>
        <begin position="71"/>
        <end position="95"/>
    </location>
</feature>
<gene>
    <name evidence="2" type="ORF">LOAG_13751</name>
</gene>
<accession>A0A1S0TIS2</accession>
<dbReference type="EMBL" id="JH712382">
    <property type="protein sequence ID" value="EFO14763.1"/>
    <property type="molecule type" value="Genomic_DNA"/>
</dbReference>
<feature type="transmembrane region" description="Helical" evidence="1">
    <location>
        <begin position="26"/>
        <end position="50"/>
    </location>
</feature>
<dbReference type="KEGG" id="loa:LOAG_13751"/>
<feature type="non-terminal residue" evidence="2">
    <location>
        <position position="1"/>
    </location>
</feature>
<dbReference type="OMA" id="ENISCAL"/>
<dbReference type="InParanoid" id="A0A1S0TIS2"/>
<keyword evidence="1" id="KW-0472">Membrane</keyword>
<sequence>ILTNITTAQTTKDAIQSVFLFWMKQFWAHLSLTIALVFIFLLPISGLFFFCNQCCCNYGNTKRNDTNSFEIIPCCYLVLLIGLQAVMIGSLMISLESVDHTFNNTKNINKFVRNISKDTINVIKIIFDDVKCEMHMTLDMTFNKIRHLLWQLPSNTFNYYKETDGYINMQMVINDMKNISWTLNKTTTSLQKSICDIRSLPIILQKKLENLTTLIDDIISYAYQINVKNIMEEGNGLMDDAKKETMKLIGIIYNGSVDIIKFIQKNYEQMDNIHKQYIE</sequence>
<dbReference type="GeneID" id="9951224"/>
<feature type="non-terminal residue" evidence="2">
    <location>
        <position position="279"/>
    </location>
</feature>
<dbReference type="CTD" id="9951224"/>
<reference evidence="2" key="1">
    <citation type="submission" date="2012-04" db="EMBL/GenBank/DDBJ databases">
        <title>The Genome Sequence of Loa loa.</title>
        <authorList>
            <consortium name="The Broad Institute Genome Sequencing Platform"/>
            <consortium name="Broad Institute Genome Sequencing Center for Infectious Disease"/>
            <person name="Nutman T.B."/>
            <person name="Fink D.L."/>
            <person name="Russ C."/>
            <person name="Young S."/>
            <person name="Zeng Q."/>
            <person name="Gargeya S."/>
            <person name="Alvarado L."/>
            <person name="Berlin A."/>
            <person name="Chapman S.B."/>
            <person name="Chen Z."/>
            <person name="Freedman E."/>
            <person name="Gellesch M."/>
            <person name="Goldberg J."/>
            <person name="Griggs A."/>
            <person name="Gujja S."/>
            <person name="Heilman E.R."/>
            <person name="Heiman D."/>
            <person name="Howarth C."/>
            <person name="Mehta T."/>
            <person name="Neiman D."/>
            <person name="Pearson M."/>
            <person name="Roberts A."/>
            <person name="Saif S."/>
            <person name="Shea T."/>
            <person name="Shenoy N."/>
            <person name="Sisk P."/>
            <person name="Stolte C."/>
            <person name="Sykes S."/>
            <person name="White J."/>
            <person name="Yandava C."/>
            <person name="Haas B."/>
            <person name="Henn M.R."/>
            <person name="Nusbaum C."/>
            <person name="Birren B."/>
        </authorList>
    </citation>
    <scope>NUCLEOTIDE SEQUENCE [LARGE SCALE GENOMIC DNA]</scope>
</reference>
<keyword evidence="1" id="KW-1133">Transmembrane helix</keyword>
<dbReference type="OrthoDB" id="5844315at2759"/>
<organism evidence="2">
    <name type="scientific">Loa loa</name>
    <name type="common">Eye worm</name>
    <name type="synonym">Filaria loa</name>
    <dbReference type="NCBI Taxonomy" id="7209"/>
    <lineage>
        <taxon>Eukaryota</taxon>
        <taxon>Metazoa</taxon>
        <taxon>Ecdysozoa</taxon>
        <taxon>Nematoda</taxon>
        <taxon>Chromadorea</taxon>
        <taxon>Rhabditida</taxon>
        <taxon>Spirurina</taxon>
        <taxon>Spiruromorpha</taxon>
        <taxon>Filarioidea</taxon>
        <taxon>Onchocercidae</taxon>
        <taxon>Loa</taxon>
    </lineage>
</organism>
<evidence type="ECO:0000256" key="1">
    <source>
        <dbReference type="SAM" id="Phobius"/>
    </source>
</evidence>
<protein>
    <submittedName>
        <fullName evidence="2">Prominin</fullName>
    </submittedName>
</protein>